<dbReference type="EMBL" id="VLKW01000002">
    <property type="protein sequence ID" value="TWI50261.1"/>
    <property type="molecule type" value="Genomic_DNA"/>
</dbReference>
<reference evidence="1 2" key="1">
    <citation type="journal article" date="2015" name="Stand. Genomic Sci.">
        <title>Genomic Encyclopedia of Bacterial and Archaeal Type Strains, Phase III: the genomes of soil and plant-associated and newly described type strains.</title>
        <authorList>
            <person name="Whitman W.B."/>
            <person name="Woyke T."/>
            <person name="Klenk H.P."/>
            <person name="Zhou Y."/>
            <person name="Lilburn T.G."/>
            <person name="Beck B.J."/>
            <person name="De Vos P."/>
            <person name="Vandamme P."/>
            <person name="Eisen J.A."/>
            <person name="Garrity G."/>
            <person name="Hugenholtz P."/>
            <person name="Kyrpides N.C."/>
        </authorList>
    </citation>
    <scope>NUCLEOTIDE SEQUENCE [LARGE SCALE GENOMIC DNA]</scope>
    <source>
        <strain evidence="1 2">CGMCC 1.10685</strain>
    </source>
</reference>
<sequence length="159" mass="17042">MTYDEAGPGWSSSGCGTWPGPQAGLDWMKTKLSYAVSRVAPEKVLQGLPTYNYDYSTGQQAWNAVIAGLGGSGGDTTRDRRRARRAGVRAHRCVVVERGREGGAGAGPLTARHCYKPFALQNFSSAAWRFASAARSRFATAAIRALCLRSSASVTRWPG</sequence>
<dbReference type="SUPFAM" id="SSF51445">
    <property type="entry name" value="(Trans)glycosidases"/>
    <property type="match status" value="1"/>
</dbReference>
<dbReference type="Proteomes" id="UP000315112">
    <property type="component" value="Unassembled WGS sequence"/>
</dbReference>
<name>A0A562Q0P4_9BURK</name>
<organism evidence="1 2">
    <name type="scientific">Pseudoduganella flava</name>
    <dbReference type="NCBI Taxonomy" id="871742"/>
    <lineage>
        <taxon>Bacteria</taxon>
        <taxon>Pseudomonadati</taxon>
        <taxon>Pseudomonadota</taxon>
        <taxon>Betaproteobacteria</taxon>
        <taxon>Burkholderiales</taxon>
        <taxon>Oxalobacteraceae</taxon>
        <taxon>Telluria group</taxon>
        <taxon>Pseudoduganella</taxon>
    </lineage>
</organism>
<proteinExistence type="predicted"/>
<dbReference type="Gene3D" id="3.20.20.80">
    <property type="entry name" value="Glycosidases"/>
    <property type="match status" value="1"/>
</dbReference>
<dbReference type="InterPro" id="IPR017853">
    <property type="entry name" value="GH"/>
</dbReference>
<accession>A0A562Q0P4</accession>
<dbReference type="AlphaFoldDB" id="A0A562Q0P4"/>
<comment type="caution">
    <text evidence="1">The sequence shown here is derived from an EMBL/GenBank/DDBJ whole genome shotgun (WGS) entry which is preliminary data.</text>
</comment>
<evidence type="ECO:0000313" key="1">
    <source>
        <dbReference type="EMBL" id="TWI50261.1"/>
    </source>
</evidence>
<gene>
    <name evidence="1" type="ORF">IP92_01490</name>
</gene>
<evidence type="ECO:0000313" key="2">
    <source>
        <dbReference type="Proteomes" id="UP000315112"/>
    </source>
</evidence>
<protein>
    <submittedName>
        <fullName evidence="1">Uncharacterized protein</fullName>
    </submittedName>
</protein>